<gene>
    <name evidence="1" type="ORF">ACFQRF_09060</name>
</gene>
<accession>A0ABW2KEB4</accession>
<reference evidence="2" key="1">
    <citation type="journal article" date="2019" name="Int. J. Syst. Evol. Microbiol.">
        <title>The Global Catalogue of Microorganisms (GCM) 10K type strain sequencing project: providing services to taxonomists for standard genome sequencing and annotation.</title>
        <authorList>
            <consortium name="The Broad Institute Genomics Platform"/>
            <consortium name="The Broad Institute Genome Sequencing Center for Infectious Disease"/>
            <person name="Wu L."/>
            <person name="Ma J."/>
        </authorList>
    </citation>
    <scope>NUCLEOTIDE SEQUENCE [LARGE SCALE GENOMIC DNA]</scope>
    <source>
        <strain evidence="2">CGMCC 4.7382</strain>
    </source>
</reference>
<evidence type="ECO:0000313" key="1">
    <source>
        <dbReference type="EMBL" id="MFC7327890.1"/>
    </source>
</evidence>
<keyword evidence="2" id="KW-1185">Reference proteome</keyword>
<name>A0ABW2KEB4_9ACTN</name>
<evidence type="ECO:0008006" key="3">
    <source>
        <dbReference type="Google" id="ProtNLM"/>
    </source>
</evidence>
<dbReference type="EMBL" id="JBHTBH010000004">
    <property type="protein sequence ID" value="MFC7327890.1"/>
    <property type="molecule type" value="Genomic_DNA"/>
</dbReference>
<proteinExistence type="predicted"/>
<sequence>MTDEDPTMRRIADAITLHRDGDAAGARQRFAEIWADISPDGDTFHQCVLAHYMADLQDDLRDELVWDLRALAAADASSDDRVKRYDSSLDLRGFYPSLYVNLADDYHRLGDHAKARAHLDQAEAHADTLRNDGYGDTIRSAIRRLAAELAEAETAPRNGAR</sequence>
<dbReference type="Proteomes" id="UP001596540">
    <property type="component" value="Unassembled WGS sequence"/>
</dbReference>
<organism evidence="1 2">
    <name type="scientific">Marinactinospora rubrisoli</name>
    <dbReference type="NCBI Taxonomy" id="2715399"/>
    <lineage>
        <taxon>Bacteria</taxon>
        <taxon>Bacillati</taxon>
        <taxon>Actinomycetota</taxon>
        <taxon>Actinomycetes</taxon>
        <taxon>Streptosporangiales</taxon>
        <taxon>Nocardiopsidaceae</taxon>
        <taxon>Marinactinospora</taxon>
    </lineage>
</organism>
<comment type="caution">
    <text evidence="1">The sequence shown here is derived from an EMBL/GenBank/DDBJ whole genome shotgun (WGS) entry which is preliminary data.</text>
</comment>
<evidence type="ECO:0000313" key="2">
    <source>
        <dbReference type="Proteomes" id="UP001596540"/>
    </source>
</evidence>
<protein>
    <recommendedName>
        <fullName evidence="3">Tetratricopeptide repeat protein</fullName>
    </recommendedName>
</protein>
<dbReference type="RefSeq" id="WP_379870453.1">
    <property type="nucleotide sequence ID" value="NZ_JBHTBH010000004.1"/>
</dbReference>
<dbReference type="SUPFAM" id="SSF48452">
    <property type="entry name" value="TPR-like"/>
    <property type="match status" value="1"/>
</dbReference>
<dbReference type="InterPro" id="IPR011990">
    <property type="entry name" value="TPR-like_helical_dom_sf"/>
</dbReference>